<dbReference type="EMBL" id="LMWN01000072">
    <property type="protein sequence ID" value="KUM99063.1"/>
    <property type="molecule type" value="Genomic_DNA"/>
</dbReference>
<protein>
    <recommendedName>
        <fullName evidence="3">DUF4280 domain-containing protein</fullName>
    </recommendedName>
</protein>
<gene>
    <name evidence="1" type="ORF">AQI95_41005</name>
</gene>
<reference evidence="1 2" key="1">
    <citation type="submission" date="2015-10" db="EMBL/GenBank/DDBJ databases">
        <title>Draft genome sequence of Streptomyces yokosukanensis DSM 40224, type strain for the species Streptomyces yokosukanensis.</title>
        <authorList>
            <person name="Ruckert C."/>
            <person name="Winkler A."/>
            <person name="Kalinowski J."/>
            <person name="Kampfer P."/>
            <person name="Glaeser S."/>
        </authorList>
    </citation>
    <scope>NUCLEOTIDE SEQUENCE [LARGE SCALE GENOMIC DNA]</scope>
    <source>
        <strain evidence="1 2">DSM 40224</strain>
    </source>
</reference>
<proteinExistence type="predicted"/>
<sequence>MPLVLAEGAIMQCSHGGQCKLAPGNTAVTVSGKGVLTIGAEAPFTFGSAAAPVPGMIAPCTAMTPGGTPQPCTTTPALPDGLATKLVVGGKPVLLATAHGATASGTGVGTWQITDPGQTFLEAI</sequence>
<keyword evidence="2" id="KW-1185">Reference proteome</keyword>
<dbReference type="Proteomes" id="UP000053127">
    <property type="component" value="Unassembled WGS sequence"/>
</dbReference>
<evidence type="ECO:0008006" key="3">
    <source>
        <dbReference type="Google" id="ProtNLM"/>
    </source>
</evidence>
<dbReference type="RefSeq" id="WP_067136153.1">
    <property type="nucleotide sequence ID" value="NZ_JBFACD010000033.1"/>
</dbReference>
<evidence type="ECO:0000313" key="2">
    <source>
        <dbReference type="Proteomes" id="UP000053127"/>
    </source>
</evidence>
<organism evidence="1 2">
    <name type="scientific">Streptomyces yokosukanensis</name>
    <dbReference type="NCBI Taxonomy" id="67386"/>
    <lineage>
        <taxon>Bacteria</taxon>
        <taxon>Bacillati</taxon>
        <taxon>Actinomycetota</taxon>
        <taxon>Actinomycetes</taxon>
        <taxon>Kitasatosporales</taxon>
        <taxon>Streptomycetaceae</taxon>
        <taxon>Streptomyces</taxon>
    </lineage>
</organism>
<dbReference type="OrthoDB" id="4222735at2"/>
<dbReference type="AlphaFoldDB" id="A0A117PYK4"/>
<accession>A0A117PYK4</accession>
<evidence type="ECO:0000313" key="1">
    <source>
        <dbReference type="EMBL" id="KUM99063.1"/>
    </source>
</evidence>
<name>A0A117PYK4_9ACTN</name>
<dbReference type="STRING" id="67386.AQI95_41005"/>
<comment type="caution">
    <text evidence="1">The sequence shown here is derived from an EMBL/GenBank/DDBJ whole genome shotgun (WGS) entry which is preliminary data.</text>
</comment>